<feature type="region of interest" description="Disordered" evidence="1">
    <location>
        <begin position="314"/>
        <end position="354"/>
    </location>
</feature>
<feature type="compositionally biased region" description="Polar residues" evidence="1">
    <location>
        <begin position="162"/>
        <end position="178"/>
    </location>
</feature>
<feature type="compositionally biased region" description="Polar residues" evidence="1">
    <location>
        <begin position="119"/>
        <end position="130"/>
    </location>
</feature>
<name>A0A2H4SAU9_CORMI</name>
<reference evidence="2 3" key="1">
    <citation type="journal article" date="2017" name="BMC Genomics">
        <title>Chromosome level assembly and secondary metabolite potential of the parasitic fungus Cordyceps militaris.</title>
        <authorList>
            <person name="Kramer G.J."/>
            <person name="Nodwell J.R."/>
        </authorList>
    </citation>
    <scope>NUCLEOTIDE SEQUENCE [LARGE SCALE GENOMIC DNA]</scope>
    <source>
        <strain evidence="2 3">ATCC 34164</strain>
    </source>
</reference>
<dbReference type="EMBL" id="CP023323">
    <property type="protein sequence ID" value="ATY60240.1"/>
    <property type="molecule type" value="Genomic_DNA"/>
</dbReference>
<evidence type="ECO:0000256" key="1">
    <source>
        <dbReference type="SAM" id="MobiDB-lite"/>
    </source>
</evidence>
<sequence>MTPERVPPFSPERPIRPLPKRMLREKLSPEAIRTIQYPRATMYRIPLDVHPPGYPIPNIRLPLSDLSKTLGESEKLANGAPSSVESFYLHAREPFAIASSMARQPRQEHTKYKLPLDPGTTSGQNISAASSMDGYDSLENTNNKKKRKIPSAADTLLRGGVFSNNSSVDMLEQGSGTDDGSKSAAHGPAVPKSPSTHNDGISGSGRGRLSRVVPSRTPLMTLSDGNNTWPSRSMKTELYHLGTSHGTSGIISNAIANAERLAPSGQENAGSLLRQHADSEKTTPIASQFTFTCGLQVASTASWPDTLTAMTGFAESPQSEHLDKSRYALTDAPSDNKATKEGRGRSRANGRQLERDIVLAARDRRQAAVDSYHHNPPRPEDVWICEFCEYERIFGSPPKALIREYEMKDRRSRQEEADRRRLLDKAKAKSRKGRKGSKAVKGTQPATQDLNHGPEDHAVAEAAPMEPGHCHSARSEVDYEDRVDGHRPQDPPDIPELLANGSVPEGVPID</sequence>
<evidence type="ECO:0000313" key="3">
    <source>
        <dbReference type="Proteomes" id="UP000323067"/>
    </source>
</evidence>
<dbReference type="Proteomes" id="UP000323067">
    <property type="component" value="Chromosome vi"/>
</dbReference>
<dbReference type="VEuPathDB" id="FungiDB:CCM_03368"/>
<dbReference type="VEuPathDB" id="FungiDB:A9K55_005613"/>
<feature type="compositionally biased region" description="Basic residues" evidence="1">
    <location>
        <begin position="428"/>
        <end position="438"/>
    </location>
</feature>
<feature type="region of interest" description="Disordered" evidence="1">
    <location>
        <begin position="112"/>
        <end position="228"/>
    </location>
</feature>
<feature type="compositionally biased region" description="Polar residues" evidence="1">
    <location>
        <begin position="218"/>
        <end position="228"/>
    </location>
</feature>
<evidence type="ECO:0000313" key="2">
    <source>
        <dbReference type="EMBL" id="ATY60240.1"/>
    </source>
</evidence>
<feature type="region of interest" description="Disordered" evidence="1">
    <location>
        <begin position="406"/>
        <end position="510"/>
    </location>
</feature>
<protein>
    <submittedName>
        <fullName evidence="2">Uncharacterized protein</fullName>
    </submittedName>
</protein>
<feature type="compositionally biased region" description="Basic and acidic residues" evidence="1">
    <location>
        <begin position="473"/>
        <end position="490"/>
    </location>
</feature>
<dbReference type="OrthoDB" id="4174342at2759"/>
<organism evidence="2 3">
    <name type="scientific">Cordyceps militaris</name>
    <name type="common">Caterpillar fungus</name>
    <name type="synonym">Clavaria militaris</name>
    <dbReference type="NCBI Taxonomy" id="73501"/>
    <lineage>
        <taxon>Eukaryota</taxon>
        <taxon>Fungi</taxon>
        <taxon>Dikarya</taxon>
        <taxon>Ascomycota</taxon>
        <taxon>Pezizomycotina</taxon>
        <taxon>Sordariomycetes</taxon>
        <taxon>Hypocreomycetidae</taxon>
        <taxon>Hypocreales</taxon>
        <taxon>Cordycipitaceae</taxon>
        <taxon>Cordyceps</taxon>
    </lineage>
</organism>
<proteinExistence type="predicted"/>
<accession>A0A2H4SAU9</accession>
<dbReference type="AlphaFoldDB" id="A0A2H4SAU9"/>
<gene>
    <name evidence="2" type="ORF">A9K55_005613</name>
</gene>
<feature type="compositionally biased region" description="Basic and acidic residues" evidence="1">
    <location>
        <begin position="406"/>
        <end position="427"/>
    </location>
</feature>